<dbReference type="EMBL" id="BMAW01059153">
    <property type="protein sequence ID" value="GFT19735.1"/>
    <property type="molecule type" value="Genomic_DNA"/>
</dbReference>
<evidence type="ECO:0000313" key="2">
    <source>
        <dbReference type="Proteomes" id="UP000887013"/>
    </source>
</evidence>
<accession>A0A8X6NLB5</accession>
<keyword evidence="2" id="KW-1185">Reference proteome</keyword>
<dbReference type="AlphaFoldDB" id="A0A8X6NLB5"/>
<sequence>MNLESSAHLKRSPCFVLIHKFQFEGKLKTRINTVKVNGALAYAIEVQSHLELRIKLEEKYPHTEYGTNLETNQKKLKLAKVKTAEIQSKLELLLPCPVQNCPIHLKVVKKCALDQNNGENNTFVSPKKTVKQPKLNKFQ</sequence>
<evidence type="ECO:0000313" key="1">
    <source>
        <dbReference type="EMBL" id="GFT19735.1"/>
    </source>
</evidence>
<reference evidence="1" key="1">
    <citation type="submission" date="2020-08" db="EMBL/GenBank/DDBJ databases">
        <title>Multicomponent nature underlies the extraordinary mechanical properties of spider dragline silk.</title>
        <authorList>
            <person name="Kono N."/>
            <person name="Nakamura H."/>
            <person name="Mori M."/>
            <person name="Yoshida Y."/>
            <person name="Ohtoshi R."/>
            <person name="Malay A.D."/>
            <person name="Moran D.A.P."/>
            <person name="Tomita M."/>
            <person name="Numata K."/>
            <person name="Arakawa K."/>
        </authorList>
    </citation>
    <scope>NUCLEOTIDE SEQUENCE</scope>
</reference>
<name>A0A8X6NLB5_NEPPI</name>
<protein>
    <submittedName>
        <fullName evidence="1">Uncharacterized protein</fullName>
    </submittedName>
</protein>
<organism evidence="1 2">
    <name type="scientific">Nephila pilipes</name>
    <name type="common">Giant wood spider</name>
    <name type="synonym">Nephila maculata</name>
    <dbReference type="NCBI Taxonomy" id="299642"/>
    <lineage>
        <taxon>Eukaryota</taxon>
        <taxon>Metazoa</taxon>
        <taxon>Ecdysozoa</taxon>
        <taxon>Arthropoda</taxon>
        <taxon>Chelicerata</taxon>
        <taxon>Arachnida</taxon>
        <taxon>Araneae</taxon>
        <taxon>Araneomorphae</taxon>
        <taxon>Entelegynae</taxon>
        <taxon>Araneoidea</taxon>
        <taxon>Nephilidae</taxon>
        <taxon>Nephila</taxon>
    </lineage>
</organism>
<proteinExistence type="predicted"/>
<gene>
    <name evidence="1" type="ORF">NPIL_39731</name>
</gene>
<comment type="caution">
    <text evidence="1">The sequence shown here is derived from an EMBL/GenBank/DDBJ whole genome shotgun (WGS) entry which is preliminary data.</text>
</comment>
<dbReference type="Proteomes" id="UP000887013">
    <property type="component" value="Unassembled WGS sequence"/>
</dbReference>